<evidence type="ECO:0000313" key="10">
    <source>
        <dbReference type="EMBL" id="KAE9609345.1"/>
    </source>
</evidence>
<keyword evidence="3 9" id="KW-0217">Developmental protein</keyword>
<evidence type="ECO:0000256" key="4">
    <source>
        <dbReference type="ARBA" id="ARBA00022525"/>
    </source>
</evidence>
<comment type="PTM">
    <text evidence="9">Sulfation is important for activity and for the binding to a putative membrane receptor.</text>
</comment>
<evidence type="ECO:0000256" key="1">
    <source>
        <dbReference type="ARBA" id="ARBA00004613"/>
    </source>
</evidence>
<comment type="caution">
    <text evidence="10">The sequence shown here is derived from an EMBL/GenBank/DDBJ whole genome shotgun (WGS) entry which is preliminary data.</text>
</comment>
<dbReference type="GO" id="GO:0008083">
    <property type="term" value="F:growth factor activity"/>
    <property type="evidence" value="ECO:0007669"/>
    <property type="project" value="UniProtKB-UniRule"/>
</dbReference>
<keyword evidence="11" id="KW-1185">Reference proteome</keyword>
<evidence type="ECO:0000256" key="3">
    <source>
        <dbReference type="ARBA" id="ARBA00022473"/>
    </source>
</evidence>
<evidence type="ECO:0000256" key="6">
    <source>
        <dbReference type="ARBA" id="ARBA00022729"/>
    </source>
</evidence>
<evidence type="ECO:0000256" key="2">
    <source>
        <dbReference type="ARBA" id="ARBA00010781"/>
    </source>
</evidence>
<comment type="PTM">
    <text evidence="9">PSK-alpha is produced by endopeptidase digestion. PSK-beta is produced from PSK-alpha by exopeptidase digestion.</text>
</comment>
<sequence>MSKPATIFTLSLLICFTLIYASGSNLAISSIYGDVTEKKLELDDENCEGVEGREKCLMRRTLVAHVDYIYTEKHKPRT</sequence>
<dbReference type="Pfam" id="PF06404">
    <property type="entry name" value="PSK"/>
    <property type="match status" value="1"/>
</dbReference>
<comment type="similarity">
    <text evidence="2 9">Belongs to the phytosulfokine family.</text>
</comment>
<evidence type="ECO:0000256" key="7">
    <source>
        <dbReference type="ARBA" id="ARBA00022782"/>
    </source>
</evidence>
<keyword evidence="6 9" id="KW-0732">Signal</keyword>
<proteinExistence type="inferred from homology"/>
<comment type="function">
    <text evidence="9">Promotes plant cell differentiation, organogenesis and somatic embryogenesis as well as cell proliferation.</text>
</comment>
<accession>A0A6A4Q5C7</accession>
<dbReference type="GO" id="GO:0030154">
    <property type="term" value="P:cell differentiation"/>
    <property type="evidence" value="ECO:0007669"/>
    <property type="project" value="UniProtKB-UniRule"/>
</dbReference>
<name>A0A6A4Q5C7_LUPAL</name>
<dbReference type="PANTHER" id="PTHR33285:SF55">
    <property type="entry name" value="PHYTOSULFOKINES 3"/>
    <property type="match status" value="1"/>
</dbReference>
<dbReference type="GO" id="GO:0005576">
    <property type="term" value="C:extracellular region"/>
    <property type="evidence" value="ECO:0007669"/>
    <property type="project" value="UniProtKB-SubCell"/>
</dbReference>
<protein>
    <recommendedName>
        <fullName evidence="9">Phytosulfokine</fullName>
    </recommendedName>
    <component>
        <recommendedName>
            <fullName evidence="9">Phytosulfokine-alpha</fullName>
            <shortName evidence="9">PSK-alpha</shortName>
            <shortName evidence="9">Phytosulfokine-a</shortName>
        </recommendedName>
    </component>
    <component>
        <recommendedName>
            <fullName evidence="9">Phytosulfokine-beta</fullName>
            <shortName evidence="9">PSK-beta</shortName>
            <shortName evidence="9">Phytosulfokine-b</shortName>
        </recommendedName>
    </component>
</protein>
<evidence type="ECO:0000256" key="5">
    <source>
        <dbReference type="ARBA" id="ARBA00022641"/>
    </source>
</evidence>
<comment type="subcellular location">
    <subcellularLocation>
        <location evidence="1 9">Secreted</location>
    </subcellularLocation>
</comment>
<organism evidence="10 11">
    <name type="scientific">Lupinus albus</name>
    <name type="common">White lupine</name>
    <name type="synonym">Lupinus termis</name>
    <dbReference type="NCBI Taxonomy" id="3870"/>
    <lineage>
        <taxon>Eukaryota</taxon>
        <taxon>Viridiplantae</taxon>
        <taxon>Streptophyta</taxon>
        <taxon>Embryophyta</taxon>
        <taxon>Tracheophyta</taxon>
        <taxon>Spermatophyta</taxon>
        <taxon>Magnoliopsida</taxon>
        <taxon>eudicotyledons</taxon>
        <taxon>Gunneridae</taxon>
        <taxon>Pentapetalae</taxon>
        <taxon>rosids</taxon>
        <taxon>fabids</taxon>
        <taxon>Fabales</taxon>
        <taxon>Fabaceae</taxon>
        <taxon>Papilionoideae</taxon>
        <taxon>50 kb inversion clade</taxon>
        <taxon>genistoids sensu lato</taxon>
        <taxon>core genistoids</taxon>
        <taxon>Genisteae</taxon>
        <taxon>Lupinus</taxon>
    </lineage>
</organism>
<dbReference type="AlphaFoldDB" id="A0A6A4Q5C7"/>
<dbReference type="InterPro" id="IPR009438">
    <property type="entry name" value="Phytosulfokine"/>
</dbReference>
<dbReference type="OrthoDB" id="1858282at2759"/>
<keyword evidence="5 9" id="KW-0765">Sulfation</keyword>
<reference evidence="11" key="1">
    <citation type="journal article" date="2020" name="Nat. Commun.">
        <title>Genome sequence of the cluster root forming white lupin.</title>
        <authorList>
            <person name="Hufnagel B."/>
            <person name="Marques A."/>
            <person name="Soriano A."/>
            <person name="Marques L."/>
            <person name="Divol F."/>
            <person name="Doumas P."/>
            <person name="Sallet E."/>
            <person name="Mancinotti D."/>
            <person name="Carrere S."/>
            <person name="Marande W."/>
            <person name="Arribat S."/>
            <person name="Keller J."/>
            <person name="Huneau C."/>
            <person name="Blein T."/>
            <person name="Aime D."/>
            <person name="Laguerre M."/>
            <person name="Taylor J."/>
            <person name="Schubert V."/>
            <person name="Nelson M."/>
            <person name="Geu-Flores F."/>
            <person name="Crespi M."/>
            <person name="Gallardo-Guerrero K."/>
            <person name="Delaux P.-M."/>
            <person name="Salse J."/>
            <person name="Berges H."/>
            <person name="Guyot R."/>
            <person name="Gouzy J."/>
            <person name="Peret B."/>
        </authorList>
    </citation>
    <scope>NUCLEOTIDE SEQUENCE [LARGE SCALE GENOMIC DNA]</scope>
    <source>
        <strain evidence="11">cv. Amiga</strain>
    </source>
</reference>
<evidence type="ECO:0000313" key="11">
    <source>
        <dbReference type="Proteomes" id="UP000447434"/>
    </source>
</evidence>
<feature type="signal peptide" evidence="9">
    <location>
        <begin position="1"/>
        <end position="21"/>
    </location>
</feature>
<keyword evidence="7 9" id="KW-0221">Differentiation</keyword>
<dbReference type="EMBL" id="WOCE01000008">
    <property type="protein sequence ID" value="KAE9609345.1"/>
    <property type="molecule type" value="Genomic_DNA"/>
</dbReference>
<evidence type="ECO:0000256" key="8">
    <source>
        <dbReference type="ARBA" id="ARBA00023030"/>
    </source>
</evidence>
<keyword evidence="4 9" id="KW-0964">Secreted</keyword>
<dbReference type="PANTHER" id="PTHR33285">
    <property type="entry name" value="PHYTOSULFOKINES 3"/>
    <property type="match status" value="1"/>
</dbReference>
<feature type="chain" id="PRO_5039967673" description="Phytosulfokine" evidence="9">
    <location>
        <begin position="22"/>
        <end position="78"/>
    </location>
</feature>
<dbReference type="Proteomes" id="UP000447434">
    <property type="component" value="Chromosome 8"/>
</dbReference>
<evidence type="ECO:0000256" key="9">
    <source>
        <dbReference type="RuleBase" id="RU368031"/>
    </source>
</evidence>
<keyword evidence="8 9" id="KW-0339">Growth factor</keyword>
<gene>
    <name evidence="10" type="ORF">Lalb_Chr08g0245221</name>
</gene>
<dbReference type="GO" id="GO:0008283">
    <property type="term" value="P:cell population proliferation"/>
    <property type="evidence" value="ECO:0007669"/>
    <property type="project" value="UniProtKB-UniRule"/>
</dbReference>